<evidence type="ECO:0000256" key="1">
    <source>
        <dbReference type="SAM" id="MobiDB-lite"/>
    </source>
</evidence>
<dbReference type="EMBL" id="LCAU01000030">
    <property type="protein sequence ID" value="KKR96543.1"/>
    <property type="molecule type" value="Genomic_DNA"/>
</dbReference>
<proteinExistence type="predicted"/>
<evidence type="ECO:0000313" key="2">
    <source>
        <dbReference type="EMBL" id="KKR96543.1"/>
    </source>
</evidence>
<organism evidence="2 3">
    <name type="scientific">Candidatus Uhrbacteria bacterium GW2011_GWF2_41_16</name>
    <dbReference type="NCBI Taxonomy" id="1618997"/>
    <lineage>
        <taxon>Bacteria</taxon>
        <taxon>Candidatus Uhriibacteriota</taxon>
    </lineage>
</organism>
<protein>
    <submittedName>
        <fullName evidence="2">Uncharacterized protein</fullName>
    </submittedName>
</protein>
<dbReference type="AlphaFoldDB" id="A0A0G0V6D0"/>
<name>A0A0G0V6D0_9BACT</name>
<comment type="caution">
    <text evidence="2">The sequence shown here is derived from an EMBL/GenBank/DDBJ whole genome shotgun (WGS) entry which is preliminary data.</text>
</comment>
<accession>A0A0G0V6D0</accession>
<feature type="region of interest" description="Disordered" evidence="1">
    <location>
        <begin position="80"/>
        <end position="99"/>
    </location>
</feature>
<reference evidence="2 3" key="1">
    <citation type="journal article" date="2015" name="Nature">
        <title>rRNA introns, odd ribosomes, and small enigmatic genomes across a large radiation of phyla.</title>
        <authorList>
            <person name="Brown C.T."/>
            <person name="Hug L.A."/>
            <person name="Thomas B.C."/>
            <person name="Sharon I."/>
            <person name="Castelle C.J."/>
            <person name="Singh A."/>
            <person name="Wilkins M.J."/>
            <person name="Williams K.H."/>
            <person name="Banfield J.F."/>
        </authorList>
    </citation>
    <scope>NUCLEOTIDE SEQUENCE [LARGE SCALE GENOMIC DNA]</scope>
</reference>
<sequence length="99" mass="11941">MIQCKDCEFCEMGPDNRRVFKCDPFVNVKEAECIAKWQLIRLDMLLVTYSRMQQMQEKMAPLQDKLFKYMEREINDIDESDKWKVDDDDEPHSEDDKLL</sequence>
<evidence type="ECO:0000313" key="3">
    <source>
        <dbReference type="Proteomes" id="UP000034746"/>
    </source>
</evidence>
<gene>
    <name evidence="2" type="ORF">UU48_C0030G0001</name>
</gene>
<dbReference type="Proteomes" id="UP000034746">
    <property type="component" value="Unassembled WGS sequence"/>
</dbReference>